<evidence type="ECO:0000256" key="1">
    <source>
        <dbReference type="ARBA" id="ARBA00001957"/>
    </source>
</evidence>
<dbReference type="SMART" id="SM00827">
    <property type="entry name" value="PKS_AT"/>
    <property type="match status" value="1"/>
</dbReference>
<name>A0ABW4ZUP2_9BACL</name>
<dbReference type="Gene3D" id="3.40.366.10">
    <property type="entry name" value="Malonyl-Coenzyme A Acyl Carrier Protein, domain 2"/>
    <property type="match status" value="1"/>
</dbReference>
<dbReference type="SUPFAM" id="SSF55048">
    <property type="entry name" value="Probable ACP-binding domain of malonyl-CoA ACP transacylase"/>
    <property type="match status" value="1"/>
</dbReference>
<dbReference type="InterPro" id="IPR016036">
    <property type="entry name" value="Malonyl_transacylase_ACP-bd"/>
</dbReference>
<gene>
    <name evidence="4" type="ORF">ACFSOY_04810</name>
</gene>
<dbReference type="InterPro" id="IPR023213">
    <property type="entry name" value="CAT-like_dom_sf"/>
</dbReference>
<dbReference type="Gene3D" id="3.30.559.10">
    <property type="entry name" value="Chloramphenicol acetyltransferase-like domain"/>
    <property type="match status" value="1"/>
</dbReference>
<dbReference type="InterPro" id="IPR050091">
    <property type="entry name" value="PKS_NRPS_Biosynth_Enz"/>
</dbReference>
<dbReference type="PROSITE" id="PS50075">
    <property type="entry name" value="CARRIER"/>
    <property type="match status" value="1"/>
</dbReference>
<comment type="caution">
    <text evidence="4">The sequence shown here is derived from an EMBL/GenBank/DDBJ whole genome shotgun (WGS) entry which is preliminary data.</text>
</comment>
<dbReference type="InterPro" id="IPR016035">
    <property type="entry name" value="Acyl_Trfase/lysoPLipase"/>
</dbReference>
<dbReference type="PANTHER" id="PTHR43775">
    <property type="entry name" value="FATTY ACID SYNTHASE"/>
    <property type="match status" value="1"/>
</dbReference>
<dbReference type="InterPro" id="IPR001227">
    <property type="entry name" value="Ac_transferase_dom_sf"/>
</dbReference>
<keyword evidence="5" id="KW-1185">Reference proteome</keyword>
<feature type="domain" description="Carrier" evidence="3">
    <location>
        <begin position="470"/>
        <end position="545"/>
    </location>
</feature>
<proteinExistence type="predicted"/>
<dbReference type="InterPro" id="IPR009081">
    <property type="entry name" value="PP-bd_ACP"/>
</dbReference>
<dbReference type="SUPFAM" id="SSF52777">
    <property type="entry name" value="CoA-dependent acyltransferases"/>
    <property type="match status" value="2"/>
</dbReference>
<protein>
    <submittedName>
        <fullName evidence="4">Condensation domain-containing protein</fullName>
    </submittedName>
</protein>
<dbReference type="Gene3D" id="3.30.559.30">
    <property type="entry name" value="Nonribosomal peptide synthetase, condensation domain"/>
    <property type="match status" value="1"/>
</dbReference>
<dbReference type="Proteomes" id="UP001597343">
    <property type="component" value="Unassembled WGS sequence"/>
</dbReference>
<evidence type="ECO:0000256" key="2">
    <source>
        <dbReference type="ARBA" id="ARBA00022679"/>
    </source>
</evidence>
<dbReference type="EMBL" id="JBHUIO010000002">
    <property type="protein sequence ID" value="MFD2169341.1"/>
    <property type="molecule type" value="Genomic_DNA"/>
</dbReference>
<dbReference type="SUPFAM" id="SSF52151">
    <property type="entry name" value="FabD/lysophospholipase-like"/>
    <property type="match status" value="1"/>
</dbReference>
<dbReference type="RefSeq" id="WP_386044384.1">
    <property type="nucleotide sequence ID" value="NZ_JBHUIO010000002.1"/>
</dbReference>
<evidence type="ECO:0000313" key="5">
    <source>
        <dbReference type="Proteomes" id="UP001597343"/>
    </source>
</evidence>
<dbReference type="InterPro" id="IPR014043">
    <property type="entry name" value="Acyl_transferase_dom"/>
</dbReference>
<organism evidence="4 5">
    <name type="scientific">Tumebacillus lipolyticus</name>
    <dbReference type="NCBI Taxonomy" id="1280370"/>
    <lineage>
        <taxon>Bacteria</taxon>
        <taxon>Bacillati</taxon>
        <taxon>Bacillota</taxon>
        <taxon>Bacilli</taxon>
        <taxon>Bacillales</taxon>
        <taxon>Alicyclobacillaceae</taxon>
        <taxon>Tumebacillus</taxon>
    </lineage>
</organism>
<accession>A0ABW4ZUP2</accession>
<dbReference type="PANTHER" id="PTHR43775:SF51">
    <property type="entry name" value="INACTIVE PHENOLPHTHIOCEROL SYNTHESIS POLYKETIDE SYNTHASE TYPE I PKS1-RELATED"/>
    <property type="match status" value="1"/>
</dbReference>
<dbReference type="Gene3D" id="3.30.70.3290">
    <property type="match status" value="1"/>
</dbReference>
<dbReference type="Pfam" id="PF00550">
    <property type="entry name" value="PP-binding"/>
    <property type="match status" value="1"/>
</dbReference>
<comment type="cofactor">
    <cofactor evidence="1">
        <name>pantetheine 4'-phosphate</name>
        <dbReference type="ChEBI" id="CHEBI:47942"/>
    </cofactor>
</comment>
<dbReference type="Pfam" id="PF22621">
    <property type="entry name" value="CurL-like_PKS_C"/>
    <property type="match status" value="1"/>
</dbReference>
<dbReference type="InterPro" id="IPR036736">
    <property type="entry name" value="ACP-like_sf"/>
</dbReference>
<keyword evidence="2" id="KW-0808">Transferase</keyword>
<dbReference type="InterPro" id="IPR001242">
    <property type="entry name" value="Condensation_dom"/>
</dbReference>
<reference evidence="5" key="1">
    <citation type="journal article" date="2019" name="Int. J. Syst. Evol. Microbiol.">
        <title>The Global Catalogue of Microorganisms (GCM) 10K type strain sequencing project: providing services to taxonomists for standard genome sequencing and annotation.</title>
        <authorList>
            <consortium name="The Broad Institute Genomics Platform"/>
            <consortium name="The Broad Institute Genome Sequencing Center for Infectious Disease"/>
            <person name="Wu L."/>
            <person name="Ma J."/>
        </authorList>
    </citation>
    <scope>NUCLEOTIDE SEQUENCE [LARGE SCALE GENOMIC DNA]</scope>
    <source>
        <strain evidence="5">CGMCC 1.13574</strain>
    </source>
</reference>
<evidence type="ECO:0000259" key="3">
    <source>
        <dbReference type="PROSITE" id="PS50075"/>
    </source>
</evidence>
<sequence length="1007" mass="114191">MNDRKERSHHLFTLSARSRQAVRQAAGKLLTHLKVEPDQSLGDLAYTLHVGREPFDHRLALIAESRAELKELCRQAMAAGDVETVREGRQKIVFLFSGQGSQFVGMGQTFYETSAVFRQACEDCFAIVDRLYPLPFREYLFNPAHRAALDEVQISPVAMFIIEYALSQLWMSWGIRPDCVFGHSLGEYVAACIAGGLSLQDALLIVSKRGALIQEGVESAGMIAISASPERVQFYLDQFPTDLSLAIVNSPQQVVLGGRREAIESLDARLTQDGVVHRLLPISTAYHTVLTESILEPFTRFMQETITFFPLRLPLLSNLSGELMQEVTLDADYWCRHLRETVQFGKGVERILQEGNAIFLEIGPHPVLTALIESQAQDEKVLAVPSLSRKEHAWKTIQASIGRLWERGVEIDWHAFDREWQRRRVHGPTYAFDLSSCWVEQNEPVKQVKRELPTSMLPVQPATVQAEAMTQTQTTEERMRAIWREVLGIGEFAADDNFLTLGGESLNMIQVQSRLNRAFRLRLQLSDLYAHAVFGAQVAFVEERMREATESISSGKKVRQIAGEVPLSHIQRWLFDSKMNPEFYFLPIVIEKQNIKAELLLQALQLLHEHHEMLRATYHSEAGQIKQILLPAEKAKVELHRFDLSDMRETSAQEAEYDRVELELAKGIKFGEELMNRAALFDLGAGRHRVLWIVSHLYSDSVSGAILMQDLIETYERLAEGERAIFDESGSSYREWVASCHHLINSEQGEGVARFWEPFLEKIEAGRVEFETADGQRSTNADMSIRLIKVQAADTDRLRTNVPAELGVTIKEVLTGVVARVLSSWLSREQVCFAINGHGRDELGQDRPLDLSRTVGYFINTYPFCLQVVAREPIERTILNARRLLQSLPHGGASFNMLRYLSDDRSVREQMGSYRDPQILFNYQGELRDATDIDTAWRAGRAGHLEQPMEQEAQYKLNLVGAVQGGELTLQVHYCTRQFEQAQIDRLEEIFAEEVQNVLATSQQALK</sequence>
<dbReference type="Pfam" id="PF00698">
    <property type="entry name" value="Acyl_transf_1"/>
    <property type="match status" value="1"/>
</dbReference>
<dbReference type="Gene3D" id="1.10.1200.10">
    <property type="entry name" value="ACP-like"/>
    <property type="match status" value="1"/>
</dbReference>
<evidence type="ECO:0000313" key="4">
    <source>
        <dbReference type="EMBL" id="MFD2169341.1"/>
    </source>
</evidence>
<dbReference type="Pfam" id="PF00668">
    <property type="entry name" value="Condensation"/>
    <property type="match status" value="1"/>
</dbReference>
<dbReference type="SUPFAM" id="SSF47336">
    <property type="entry name" value="ACP-like"/>
    <property type="match status" value="1"/>
</dbReference>